<sequence>MASGTVTNSGICSICLDHTQNVNLSRDVCHKVPWERPSRADREGADVSPGKGLVRTHPTTSPRSTHSLAYLTDQQHAPERDG</sequence>
<feature type="compositionally biased region" description="Low complexity" evidence="1">
    <location>
        <begin position="55"/>
        <end position="67"/>
    </location>
</feature>
<dbReference type="Proteomes" id="UP000326799">
    <property type="component" value="Unassembled WGS sequence"/>
</dbReference>
<dbReference type="AlphaFoldDB" id="A0A5N6E9P8"/>
<reference evidence="2 3" key="1">
    <citation type="submission" date="2019-04" db="EMBL/GenBank/DDBJ databases">
        <title>Fungal friends and foes A comparative genomics study of 23 Aspergillus species from section Flavi.</title>
        <authorList>
            <consortium name="DOE Joint Genome Institute"/>
            <person name="Kjaerbolling I."/>
            <person name="Vesth T.C."/>
            <person name="Frisvad J.C."/>
            <person name="Nybo J.L."/>
            <person name="Theobald S."/>
            <person name="Kildgaard S."/>
            <person name="Petersen T.I."/>
            <person name="Kuo A."/>
            <person name="Sato A."/>
            <person name="Lyhne E.K."/>
            <person name="Kogle M.E."/>
            <person name="Wiebenga A."/>
            <person name="Kun R.S."/>
            <person name="Lubbers R.J."/>
            <person name="Makela M.R."/>
            <person name="Barry K."/>
            <person name="Chovatia M."/>
            <person name="Clum A."/>
            <person name="Daum C."/>
            <person name="Haridas S."/>
            <person name="He G."/>
            <person name="LaButti K."/>
            <person name="Lipzen A."/>
            <person name="Mondo S."/>
            <person name="Pangilinan J."/>
            <person name="Riley R."/>
            <person name="Salamov A."/>
            <person name="Simmons B.A."/>
            <person name="Magnuson J.K."/>
            <person name="Henrissat B."/>
            <person name="Mortensen U.H."/>
            <person name="Larsen T.O."/>
            <person name="De vries R.P."/>
            <person name="Grigoriev I.V."/>
            <person name="Machida M."/>
            <person name="Baker S.E."/>
            <person name="Andersen M.R."/>
        </authorList>
    </citation>
    <scope>NUCLEOTIDE SEQUENCE [LARGE SCALE GENOMIC DNA]</scope>
    <source>
        <strain evidence="2 3">CBS 126849</strain>
    </source>
</reference>
<proteinExistence type="predicted"/>
<protein>
    <submittedName>
        <fullName evidence="2">Uncharacterized protein</fullName>
    </submittedName>
</protein>
<keyword evidence="3" id="KW-1185">Reference proteome</keyword>
<evidence type="ECO:0000313" key="2">
    <source>
        <dbReference type="EMBL" id="KAB8214322.1"/>
    </source>
</evidence>
<name>A0A5N6E9P8_9EURO</name>
<evidence type="ECO:0000313" key="3">
    <source>
        <dbReference type="Proteomes" id="UP000326799"/>
    </source>
</evidence>
<feature type="region of interest" description="Disordered" evidence="1">
    <location>
        <begin position="35"/>
        <end position="82"/>
    </location>
</feature>
<dbReference type="EMBL" id="ML733542">
    <property type="protein sequence ID" value="KAB8214322.1"/>
    <property type="molecule type" value="Genomic_DNA"/>
</dbReference>
<organism evidence="2 3">
    <name type="scientific">Aspergillus novoparasiticus</name>
    <dbReference type="NCBI Taxonomy" id="986946"/>
    <lineage>
        <taxon>Eukaryota</taxon>
        <taxon>Fungi</taxon>
        <taxon>Dikarya</taxon>
        <taxon>Ascomycota</taxon>
        <taxon>Pezizomycotina</taxon>
        <taxon>Eurotiomycetes</taxon>
        <taxon>Eurotiomycetidae</taxon>
        <taxon>Eurotiales</taxon>
        <taxon>Aspergillaceae</taxon>
        <taxon>Aspergillus</taxon>
        <taxon>Aspergillus subgen. Circumdati</taxon>
    </lineage>
</organism>
<gene>
    <name evidence="2" type="ORF">BDV33DRAFT_196211</name>
</gene>
<accession>A0A5N6E9P8</accession>
<evidence type="ECO:0000256" key="1">
    <source>
        <dbReference type="SAM" id="MobiDB-lite"/>
    </source>
</evidence>
<feature type="compositionally biased region" description="Basic and acidic residues" evidence="1">
    <location>
        <begin position="35"/>
        <end position="45"/>
    </location>
</feature>